<organism evidence="1 2">
    <name type="scientific">Sphingomonas limnosediminicola</name>
    <dbReference type="NCBI Taxonomy" id="940133"/>
    <lineage>
        <taxon>Bacteria</taxon>
        <taxon>Pseudomonadati</taxon>
        <taxon>Pseudomonadota</taxon>
        <taxon>Alphaproteobacteria</taxon>
        <taxon>Sphingomonadales</taxon>
        <taxon>Sphingomonadaceae</taxon>
        <taxon>Sphingomonas</taxon>
    </lineage>
</organism>
<evidence type="ECO:0000313" key="1">
    <source>
        <dbReference type="EMBL" id="GAA3905064.1"/>
    </source>
</evidence>
<protein>
    <submittedName>
        <fullName evidence="1">Uncharacterized protein</fullName>
    </submittedName>
</protein>
<gene>
    <name evidence="1" type="ORF">GCM10022276_24560</name>
</gene>
<dbReference type="RefSeq" id="WP_344699992.1">
    <property type="nucleotide sequence ID" value="NZ_BAABBM010000001.1"/>
</dbReference>
<keyword evidence="2" id="KW-1185">Reference proteome</keyword>
<comment type="caution">
    <text evidence="1">The sequence shown here is derived from an EMBL/GenBank/DDBJ whole genome shotgun (WGS) entry which is preliminary data.</text>
</comment>
<dbReference type="EMBL" id="BAABBM010000001">
    <property type="protein sequence ID" value="GAA3905064.1"/>
    <property type="molecule type" value="Genomic_DNA"/>
</dbReference>
<dbReference type="Proteomes" id="UP001500827">
    <property type="component" value="Unassembled WGS sequence"/>
</dbReference>
<sequence length="60" mass="6290">MIDRRMLGDIGLAVLLSLPTAVLARQPASPPQPQALLQANQAPLAFTARSSLRAHSGFPG</sequence>
<proteinExistence type="predicted"/>
<evidence type="ECO:0000313" key="2">
    <source>
        <dbReference type="Proteomes" id="UP001500827"/>
    </source>
</evidence>
<name>A0ABP7LQL4_9SPHN</name>
<reference evidence="2" key="1">
    <citation type="journal article" date="2019" name="Int. J. Syst. Evol. Microbiol.">
        <title>The Global Catalogue of Microorganisms (GCM) 10K type strain sequencing project: providing services to taxonomists for standard genome sequencing and annotation.</title>
        <authorList>
            <consortium name="The Broad Institute Genomics Platform"/>
            <consortium name="The Broad Institute Genome Sequencing Center for Infectious Disease"/>
            <person name="Wu L."/>
            <person name="Ma J."/>
        </authorList>
    </citation>
    <scope>NUCLEOTIDE SEQUENCE [LARGE SCALE GENOMIC DNA]</scope>
    <source>
        <strain evidence="2">JCM 17543</strain>
    </source>
</reference>
<accession>A0ABP7LQL4</accession>